<evidence type="ECO:0000256" key="2">
    <source>
        <dbReference type="SAM" id="Phobius"/>
    </source>
</evidence>
<dbReference type="AlphaFoldDB" id="A0A1N7C8T3"/>
<name>A0A1N7C8T3_9BACI</name>
<feature type="region of interest" description="Disordered" evidence="1">
    <location>
        <begin position="32"/>
        <end position="51"/>
    </location>
</feature>
<proteinExistence type="predicted"/>
<evidence type="ECO:0000313" key="4">
    <source>
        <dbReference type="Proteomes" id="UP000186385"/>
    </source>
</evidence>
<dbReference type="EMBL" id="FTLX01000012">
    <property type="protein sequence ID" value="SIR59985.1"/>
    <property type="molecule type" value="Genomic_DNA"/>
</dbReference>
<reference evidence="3 4" key="1">
    <citation type="submission" date="2017-01" db="EMBL/GenBank/DDBJ databases">
        <authorList>
            <person name="Mah S.A."/>
            <person name="Swanson W.J."/>
            <person name="Moy G.W."/>
            <person name="Vacquier V.D."/>
        </authorList>
    </citation>
    <scope>NUCLEOTIDE SEQUENCE [LARGE SCALE GENOMIC DNA]</scope>
    <source>
        <strain evidence="3 4">NIO-1016</strain>
    </source>
</reference>
<keyword evidence="2" id="KW-0472">Membrane</keyword>
<dbReference type="STRING" id="1017273.SAMN05443094_11223"/>
<dbReference type="Proteomes" id="UP000186385">
    <property type="component" value="Unassembled WGS sequence"/>
</dbReference>
<protein>
    <submittedName>
        <fullName evidence="3">Tumour necrosis factor receptor superfamily member 19</fullName>
    </submittedName>
</protein>
<feature type="transmembrane region" description="Helical" evidence="2">
    <location>
        <begin position="6"/>
        <end position="26"/>
    </location>
</feature>
<organism evidence="3 4">
    <name type="scientific">Domibacillus enclensis</name>
    <dbReference type="NCBI Taxonomy" id="1017273"/>
    <lineage>
        <taxon>Bacteria</taxon>
        <taxon>Bacillati</taxon>
        <taxon>Bacillota</taxon>
        <taxon>Bacilli</taxon>
        <taxon>Bacillales</taxon>
        <taxon>Bacillaceae</taxon>
        <taxon>Domibacillus</taxon>
    </lineage>
</organism>
<dbReference type="InterPro" id="IPR047753">
    <property type="entry name" value="YtzI-like"/>
</dbReference>
<keyword evidence="2" id="KW-1133">Transmembrane helix</keyword>
<dbReference type="RefSeq" id="WP_414735842.1">
    <property type="nucleotide sequence ID" value="NZ_FTLX01000012.1"/>
</dbReference>
<gene>
    <name evidence="3" type="ORF">SAMN05443094_11223</name>
</gene>
<sequence length="51" mass="5691">MSTMMIVIIISIIVVLAVLALSILTVNKGYSYKHTIDPPEDTTLQEKDDQK</sequence>
<keyword evidence="3" id="KW-0675">Receptor</keyword>
<keyword evidence="2" id="KW-0812">Transmembrane</keyword>
<accession>A0A1N7C8T3</accession>
<evidence type="ECO:0000256" key="1">
    <source>
        <dbReference type="SAM" id="MobiDB-lite"/>
    </source>
</evidence>
<evidence type="ECO:0000313" key="3">
    <source>
        <dbReference type="EMBL" id="SIR59985.1"/>
    </source>
</evidence>
<dbReference type="NCBIfam" id="NF033232">
    <property type="entry name" value="small_YtzI"/>
    <property type="match status" value="1"/>
</dbReference>